<dbReference type="PRINTS" id="PR00369">
    <property type="entry name" value="FLAVODOXIN"/>
</dbReference>
<feature type="domain" description="Flavodoxin-like" evidence="8">
    <location>
        <begin position="1"/>
        <end position="104"/>
    </location>
</feature>
<keyword evidence="4" id="KW-0288">FMN</keyword>
<dbReference type="GO" id="GO:0010181">
    <property type="term" value="F:FMN binding"/>
    <property type="evidence" value="ECO:0007669"/>
    <property type="project" value="InterPro"/>
</dbReference>
<keyword evidence="3" id="KW-0285">Flavoprotein</keyword>
<keyword evidence="7" id="KW-0560">Oxidoreductase</keyword>
<keyword evidence="5" id="KW-0274">FAD</keyword>
<dbReference type="PROSITE" id="PS50902">
    <property type="entry name" value="FLAVODOXIN_LIKE"/>
    <property type="match status" value="1"/>
</dbReference>
<keyword evidence="6" id="KW-0521">NADP</keyword>
<evidence type="ECO:0000256" key="3">
    <source>
        <dbReference type="ARBA" id="ARBA00022630"/>
    </source>
</evidence>
<dbReference type="EMBL" id="HBJA01147510">
    <property type="protein sequence ID" value="CAE0839340.1"/>
    <property type="molecule type" value="Transcribed_RNA"/>
</dbReference>
<dbReference type="SUPFAM" id="SSF63380">
    <property type="entry name" value="Riboflavin synthase domain-like"/>
    <property type="match status" value="1"/>
</dbReference>
<dbReference type="GO" id="GO:0050660">
    <property type="term" value="F:flavin adenine dinucleotide binding"/>
    <property type="evidence" value="ECO:0007669"/>
    <property type="project" value="TreeGrafter"/>
</dbReference>
<protein>
    <recommendedName>
        <fullName evidence="11">NADPH-dependent diflavin oxidoreductase 1</fullName>
    </recommendedName>
</protein>
<organism evidence="10">
    <name type="scientific">Eutreptiella gymnastica</name>
    <dbReference type="NCBI Taxonomy" id="73025"/>
    <lineage>
        <taxon>Eukaryota</taxon>
        <taxon>Discoba</taxon>
        <taxon>Euglenozoa</taxon>
        <taxon>Euglenida</taxon>
        <taxon>Spirocuta</taxon>
        <taxon>Euglenophyceae</taxon>
        <taxon>Eutreptiales</taxon>
        <taxon>Eutreptiaceae</taxon>
        <taxon>Eutreptiella</taxon>
    </lineage>
</organism>
<evidence type="ECO:0008006" key="11">
    <source>
        <dbReference type="Google" id="ProtNLM"/>
    </source>
</evidence>
<dbReference type="PRINTS" id="PR00371">
    <property type="entry name" value="FPNCR"/>
</dbReference>
<dbReference type="PANTHER" id="PTHR19384:SF10">
    <property type="entry name" value="NADPH-DEPENDENT DIFLAVIN OXIDOREDUCTASE 1"/>
    <property type="match status" value="1"/>
</dbReference>
<dbReference type="InterPro" id="IPR001433">
    <property type="entry name" value="OxRdtase_FAD/NAD-bd"/>
</dbReference>
<comment type="cofactor">
    <cofactor evidence="2">
        <name>FAD</name>
        <dbReference type="ChEBI" id="CHEBI:57692"/>
    </cofactor>
</comment>
<accession>A0A7S4GK31</accession>
<evidence type="ECO:0000313" key="10">
    <source>
        <dbReference type="EMBL" id="CAE0839340.1"/>
    </source>
</evidence>
<dbReference type="SUPFAM" id="SSF52218">
    <property type="entry name" value="Flavoproteins"/>
    <property type="match status" value="1"/>
</dbReference>
<gene>
    <name evidence="10" type="ORF">EGYM00163_LOCUS50712</name>
</gene>
<dbReference type="InterPro" id="IPR001709">
    <property type="entry name" value="Flavoprot_Pyr_Nucl_cyt_Rdtase"/>
</dbReference>
<reference evidence="10" key="1">
    <citation type="submission" date="2021-01" db="EMBL/GenBank/DDBJ databases">
        <authorList>
            <person name="Corre E."/>
            <person name="Pelletier E."/>
            <person name="Niang G."/>
            <person name="Scheremetjew M."/>
            <person name="Finn R."/>
            <person name="Kale V."/>
            <person name="Holt S."/>
            <person name="Cochrane G."/>
            <person name="Meng A."/>
            <person name="Brown T."/>
            <person name="Cohen L."/>
        </authorList>
    </citation>
    <scope>NUCLEOTIDE SEQUENCE</scope>
    <source>
        <strain evidence="10">CCMP1594</strain>
    </source>
</reference>
<dbReference type="AlphaFoldDB" id="A0A7S4GK31"/>
<dbReference type="PROSITE" id="PS51384">
    <property type="entry name" value="FAD_FR"/>
    <property type="match status" value="1"/>
</dbReference>
<dbReference type="PANTHER" id="PTHR19384">
    <property type="entry name" value="NITRIC OXIDE SYNTHASE-RELATED"/>
    <property type="match status" value="1"/>
</dbReference>
<evidence type="ECO:0000256" key="6">
    <source>
        <dbReference type="ARBA" id="ARBA00022857"/>
    </source>
</evidence>
<dbReference type="Gene3D" id="1.20.990.10">
    <property type="entry name" value="NADPH-cytochrome p450 Reductase, Chain A, domain 3"/>
    <property type="match status" value="1"/>
</dbReference>
<feature type="domain" description="FAD-binding FR-type" evidence="9">
    <location>
        <begin position="158"/>
        <end position="394"/>
    </location>
</feature>
<evidence type="ECO:0000256" key="7">
    <source>
        <dbReference type="ARBA" id="ARBA00023002"/>
    </source>
</evidence>
<dbReference type="InterPro" id="IPR039261">
    <property type="entry name" value="FNR_nucleotide-bd"/>
</dbReference>
<dbReference type="FunFam" id="3.40.50.80:FF:000032">
    <property type="entry name" value="NADPH-dependent diflavin oxidoreductase 1"/>
    <property type="match status" value="1"/>
</dbReference>
<evidence type="ECO:0000256" key="2">
    <source>
        <dbReference type="ARBA" id="ARBA00001974"/>
    </source>
</evidence>
<dbReference type="Pfam" id="PF00258">
    <property type="entry name" value="Flavodoxin_1"/>
    <property type="match status" value="1"/>
</dbReference>
<sequence>MDNLVDESLVVFVCSTTGQGDPPANMKKSWRRMLQKSFPRLEDLCFSVFGLGDSSYAEFNFMAKKLHNRLLGLGAECILTRGLGDDQDDGGMDKELSVWLSKLWPALCSVMPETKKAEVVMDPPDQLLPPLCVVEVLSKPEQNGQNGQSNSHFLPAAELIHRVELCSNTRITSAEHFQDVRHIVFKFLHAPPSYQAGDVVGIAPINTDDNVNSLLQRLNWKAEDYVQVKAVGGHTGDVPIYFNKPISIFDLCKYYLDIMGTPRRYWFELLSHFAEDEDEKERLQYFGSAEGYLDVYSYCNKEKRSYLETLGDFPGVQIPIDRFVEVVPCIRPRLFSISSSQAVDASQLTITVGIVEFKTPYKRERHGLCTSWLAELPAGTQLTVSLQEGGIRLPDPDVPIVMVGPGTGIAPFRAFLQERCAQENVAENVLFVGTRSKAKDYLYGPEFEQLQAQGKLSLHTAFSRDQPHKVYVQTRISEQAKKIADLIVDGNATVYIAGNAKNMPEDVQEALRSALQAHQDMTEAEAKQYLSVMKRTQRLQLDTWA</sequence>
<dbReference type="Gene3D" id="3.40.50.360">
    <property type="match status" value="1"/>
</dbReference>
<evidence type="ECO:0000256" key="5">
    <source>
        <dbReference type="ARBA" id="ARBA00022827"/>
    </source>
</evidence>
<dbReference type="InterPro" id="IPR023173">
    <property type="entry name" value="NADPH_Cyt_P450_Rdtase_alpha"/>
</dbReference>
<dbReference type="InterPro" id="IPR001094">
    <property type="entry name" value="Flavdoxin-like"/>
</dbReference>
<dbReference type="InterPro" id="IPR017927">
    <property type="entry name" value="FAD-bd_FR_type"/>
</dbReference>
<comment type="cofactor">
    <cofactor evidence="1">
        <name>FMN</name>
        <dbReference type="ChEBI" id="CHEBI:58210"/>
    </cofactor>
</comment>
<dbReference type="InterPro" id="IPR029039">
    <property type="entry name" value="Flavoprotein-like_sf"/>
</dbReference>
<dbReference type="GO" id="GO:0016491">
    <property type="term" value="F:oxidoreductase activity"/>
    <property type="evidence" value="ECO:0007669"/>
    <property type="project" value="UniProtKB-KW"/>
</dbReference>
<dbReference type="GO" id="GO:0005829">
    <property type="term" value="C:cytosol"/>
    <property type="evidence" value="ECO:0007669"/>
    <property type="project" value="TreeGrafter"/>
</dbReference>
<dbReference type="Gene3D" id="3.40.50.80">
    <property type="entry name" value="Nucleotide-binding domain of ferredoxin-NADP reductase (FNR) module"/>
    <property type="match status" value="1"/>
</dbReference>
<dbReference type="InterPro" id="IPR008254">
    <property type="entry name" value="Flavodoxin/NO_synth"/>
</dbReference>
<name>A0A7S4GK31_9EUGL</name>
<evidence type="ECO:0000259" key="9">
    <source>
        <dbReference type="PROSITE" id="PS51384"/>
    </source>
</evidence>
<dbReference type="Gene3D" id="2.40.30.10">
    <property type="entry name" value="Translation factors"/>
    <property type="match status" value="1"/>
</dbReference>
<proteinExistence type="predicted"/>
<dbReference type="InterPro" id="IPR017938">
    <property type="entry name" value="Riboflavin_synthase-like_b-brl"/>
</dbReference>
<evidence type="ECO:0000256" key="4">
    <source>
        <dbReference type="ARBA" id="ARBA00022643"/>
    </source>
</evidence>
<dbReference type="Pfam" id="PF00667">
    <property type="entry name" value="FAD_binding_1"/>
    <property type="match status" value="1"/>
</dbReference>
<evidence type="ECO:0000256" key="1">
    <source>
        <dbReference type="ARBA" id="ARBA00001917"/>
    </source>
</evidence>
<dbReference type="Pfam" id="PF00175">
    <property type="entry name" value="NAD_binding_1"/>
    <property type="match status" value="1"/>
</dbReference>
<evidence type="ECO:0000259" key="8">
    <source>
        <dbReference type="PROSITE" id="PS50902"/>
    </source>
</evidence>
<dbReference type="InterPro" id="IPR003097">
    <property type="entry name" value="CysJ-like_FAD-binding"/>
</dbReference>
<dbReference type="SUPFAM" id="SSF52343">
    <property type="entry name" value="Ferredoxin reductase-like, C-terminal NADP-linked domain"/>
    <property type="match status" value="1"/>
</dbReference>